<accession>A0A6V7UM69</accession>
<dbReference type="AlphaFoldDB" id="A0A6V7UM69"/>
<dbReference type="Proteomes" id="UP000580250">
    <property type="component" value="Unassembled WGS sequence"/>
</dbReference>
<sequence length="68" mass="8109">MGLVDNWDLECPAVCKVFYHEDWRVTVYRSANHFHLTPEFFVFNTNNADNGRRNSCMFCLYSGKHLQY</sequence>
<evidence type="ECO:0000313" key="1">
    <source>
        <dbReference type="EMBL" id="CAD2161113.1"/>
    </source>
</evidence>
<dbReference type="EMBL" id="CAJEWN010000083">
    <property type="protein sequence ID" value="CAD2161113.1"/>
    <property type="molecule type" value="Genomic_DNA"/>
</dbReference>
<evidence type="ECO:0000313" key="2">
    <source>
        <dbReference type="Proteomes" id="UP000580250"/>
    </source>
</evidence>
<organism evidence="1 2">
    <name type="scientific">Meloidogyne enterolobii</name>
    <name type="common">Root-knot nematode worm</name>
    <name type="synonym">Meloidogyne mayaguensis</name>
    <dbReference type="NCBI Taxonomy" id="390850"/>
    <lineage>
        <taxon>Eukaryota</taxon>
        <taxon>Metazoa</taxon>
        <taxon>Ecdysozoa</taxon>
        <taxon>Nematoda</taxon>
        <taxon>Chromadorea</taxon>
        <taxon>Rhabditida</taxon>
        <taxon>Tylenchina</taxon>
        <taxon>Tylenchomorpha</taxon>
        <taxon>Tylenchoidea</taxon>
        <taxon>Meloidogynidae</taxon>
        <taxon>Meloidogyninae</taxon>
        <taxon>Meloidogyne</taxon>
    </lineage>
</organism>
<name>A0A6V7UM69_MELEN</name>
<protein>
    <submittedName>
        <fullName evidence="1">Uncharacterized protein</fullName>
    </submittedName>
</protein>
<gene>
    <name evidence="1" type="ORF">MENT_LOCUS14643</name>
</gene>
<comment type="caution">
    <text evidence="1">The sequence shown here is derived from an EMBL/GenBank/DDBJ whole genome shotgun (WGS) entry which is preliminary data.</text>
</comment>
<proteinExistence type="predicted"/>
<reference evidence="1 2" key="1">
    <citation type="submission" date="2020-08" db="EMBL/GenBank/DDBJ databases">
        <authorList>
            <person name="Koutsovoulos G."/>
            <person name="Danchin GJ E."/>
        </authorList>
    </citation>
    <scope>NUCLEOTIDE SEQUENCE [LARGE SCALE GENOMIC DNA]</scope>
</reference>